<dbReference type="InterPro" id="IPR011009">
    <property type="entry name" value="Kinase-like_dom_sf"/>
</dbReference>
<feature type="domain" description="Aminoglycoside phosphotransferase" evidence="1">
    <location>
        <begin position="22"/>
        <end position="241"/>
    </location>
</feature>
<dbReference type="Gene3D" id="3.90.1200.10">
    <property type="match status" value="1"/>
</dbReference>
<dbReference type="RefSeq" id="WP_075776677.1">
    <property type="nucleotide sequence ID" value="NZ_CP019437.1"/>
</dbReference>
<dbReference type="InterPro" id="IPR002575">
    <property type="entry name" value="Aminoglycoside_PTrfase"/>
</dbReference>
<keyword evidence="3" id="KW-1185">Reference proteome</keyword>
<protein>
    <recommendedName>
        <fullName evidence="1">Aminoglycoside phosphotransferase domain-containing protein</fullName>
    </recommendedName>
</protein>
<proteinExistence type="predicted"/>
<organism evidence="2 3">
    <name type="scientific">Thioclava nitratireducens</name>
    <dbReference type="NCBI Taxonomy" id="1915078"/>
    <lineage>
        <taxon>Bacteria</taxon>
        <taxon>Pseudomonadati</taxon>
        <taxon>Pseudomonadota</taxon>
        <taxon>Alphaproteobacteria</taxon>
        <taxon>Rhodobacterales</taxon>
        <taxon>Paracoccaceae</taxon>
        <taxon>Thioclava</taxon>
    </lineage>
</organism>
<dbReference type="Proteomes" id="UP000185622">
    <property type="component" value="Chromosome"/>
</dbReference>
<name>A0ABM6IDE5_9RHOB</name>
<dbReference type="Pfam" id="PF01636">
    <property type="entry name" value="APH"/>
    <property type="match status" value="1"/>
</dbReference>
<reference evidence="2 3" key="1">
    <citation type="submission" date="2017-01" db="EMBL/GenBank/DDBJ databases">
        <title>The complete genome sequence of a sulfur-oxidizing marine bacterium Thioclava sp. 25B10_4T.</title>
        <authorList>
            <person name="Liu Y."/>
            <person name="Lai Q."/>
            <person name="Shao Z."/>
        </authorList>
    </citation>
    <scope>NUCLEOTIDE SEQUENCE [LARGE SCALE GENOMIC DNA]</scope>
    <source>
        <strain evidence="2 3">25B10_4</strain>
    </source>
</reference>
<accession>A0ABM6IDE5</accession>
<dbReference type="EMBL" id="CP019437">
    <property type="protein sequence ID" value="AQS46760.1"/>
    <property type="molecule type" value="Genomic_DNA"/>
</dbReference>
<evidence type="ECO:0000259" key="1">
    <source>
        <dbReference type="Pfam" id="PF01636"/>
    </source>
</evidence>
<sequence>MADEAKVHSFLAAAGWREAARSPLAGDASARSYERLTRGADRAVLMKAPNGSEIARFTRIGDWLAEAGFSTPRVLARDDAAGLLLLEDFGDALAARHLDATPEDEAALYALITEFLAELRHHAPPADLPLLDGSALAELLDLVPEFYPCTDRAAADRLQQAITRKFDTIPAWTPVLCLRDFHAENIILLDRPGLRRLGLLDYQDALRAHPAYDLVSALQDARRDVSPQVEEAEVAHYCALTEADTGAFHLAYRLLGLQRAMRILGIFARLCVRDGKPQYLEFMPRVYDYISRNLSSPALAELAELFHAAYPAPDPNLIADLRRKCPTSQTP</sequence>
<gene>
    <name evidence="2" type="ORF">BMG03_02265</name>
</gene>
<evidence type="ECO:0000313" key="2">
    <source>
        <dbReference type="EMBL" id="AQS46760.1"/>
    </source>
</evidence>
<dbReference type="Gene3D" id="3.30.200.20">
    <property type="entry name" value="Phosphorylase Kinase, domain 1"/>
    <property type="match status" value="1"/>
</dbReference>
<dbReference type="SUPFAM" id="SSF56112">
    <property type="entry name" value="Protein kinase-like (PK-like)"/>
    <property type="match status" value="1"/>
</dbReference>
<evidence type="ECO:0000313" key="3">
    <source>
        <dbReference type="Proteomes" id="UP000185622"/>
    </source>
</evidence>